<feature type="transmembrane region" description="Helical" evidence="15">
    <location>
        <begin position="87"/>
        <end position="104"/>
    </location>
</feature>
<evidence type="ECO:0000256" key="12">
    <source>
        <dbReference type="ARBA" id="ARBA00023128"/>
    </source>
</evidence>
<protein>
    <recommendedName>
        <fullName evidence="4 15">NADH-ubiquinone oxidoreductase chain 6</fullName>
        <ecNumber evidence="3 15">7.1.1.2</ecNumber>
    </recommendedName>
</protein>
<dbReference type="GeneID" id="18251087"/>
<geneLocation type="mitochondrion" evidence="16"/>
<keyword evidence="12 15" id="KW-0496">Mitochondrion</keyword>
<evidence type="ECO:0000256" key="7">
    <source>
        <dbReference type="ARBA" id="ARBA00022692"/>
    </source>
</evidence>
<dbReference type="InterPro" id="IPR050269">
    <property type="entry name" value="ComplexI_Subunit6"/>
</dbReference>
<feature type="transmembrane region" description="Helical" evidence="15">
    <location>
        <begin position="26"/>
        <end position="46"/>
    </location>
</feature>
<keyword evidence="9 15" id="KW-0249">Electron transport</keyword>
<accession>C9DHH1</accession>
<feature type="transmembrane region" description="Helical" evidence="15">
    <location>
        <begin position="135"/>
        <end position="157"/>
    </location>
</feature>
<keyword evidence="5 15" id="KW-0813">Transport</keyword>
<evidence type="ECO:0000256" key="2">
    <source>
        <dbReference type="ARBA" id="ARBA00005698"/>
    </source>
</evidence>
<dbReference type="EMBL" id="GQ368659">
    <property type="protein sequence ID" value="ACU00376.1"/>
    <property type="molecule type" value="Genomic_DNA"/>
</dbReference>
<feature type="transmembrane region" description="Helical" evidence="15">
    <location>
        <begin position="53"/>
        <end position="75"/>
    </location>
</feature>
<keyword evidence="7 15" id="KW-0812">Transmembrane</keyword>
<evidence type="ECO:0000313" key="16">
    <source>
        <dbReference type="EMBL" id="ACU00376.1"/>
    </source>
</evidence>
<dbReference type="Gene3D" id="1.20.120.1200">
    <property type="entry name" value="NADH-ubiquinone/plastoquinone oxidoreductase chain 6, subunit NuoJ"/>
    <property type="match status" value="1"/>
</dbReference>
<evidence type="ECO:0000256" key="8">
    <source>
        <dbReference type="ARBA" id="ARBA00022967"/>
    </source>
</evidence>
<reference evidence="16" key="1">
    <citation type="journal article" date="2009" name="Mol. Phylogenet. Evol.">
        <title>Higher-level salamander relationships and divergence dates inferred from complete mitochondrial genomes.</title>
        <authorList>
            <person name="Zhang P."/>
            <person name="Wake D.B."/>
        </authorList>
    </citation>
    <scope>NUCLEOTIDE SEQUENCE</scope>
</reference>
<evidence type="ECO:0000256" key="9">
    <source>
        <dbReference type="ARBA" id="ARBA00022982"/>
    </source>
</evidence>
<keyword evidence="13 15" id="KW-0472">Membrane</keyword>
<dbReference type="EC" id="7.1.1.2" evidence="3 15"/>
<evidence type="ECO:0000256" key="6">
    <source>
        <dbReference type="ARBA" id="ARBA00022660"/>
    </source>
</evidence>
<dbReference type="PANTHER" id="PTHR11435:SF1">
    <property type="entry name" value="NADH-UBIQUINONE OXIDOREDUCTASE CHAIN 6"/>
    <property type="match status" value="1"/>
</dbReference>
<evidence type="ECO:0000256" key="13">
    <source>
        <dbReference type="ARBA" id="ARBA00023136"/>
    </source>
</evidence>
<evidence type="ECO:0000256" key="15">
    <source>
        <dbReference type="RuleBase" id="RU004430"/>
    </source>
</evidence>
<proteinExistence type="inferred from homology"/>
<feature type="transmembrane region" description="Helical" evidence="15">
    <location>
        <begin position="111"/>
        <end position="129"/>
    </location>
</feature>
<keyword evidence="6 15" id="KW-0679">Respiratory chain</keyword>
<comment type="subcellular location">
    <subcellularLocation>
        <location evidence="1 15">Mitochondrion membrane</location>
        <topology evidence="1 15">Multi-pass membrane protein</topology>
    </subcellularLocation>
</comment>
<dbReference type="InterPro" id="IPR001457">
    <property type="entry name" value="NADH_UbQ/plastoQ_OxRdtase_su6"/>
</dbReference>
<evidence type="ECO:0000256" key="5">
    <source>
        <dbReference type="ARBA" id="ARBA00022448"/>
    </source>
</evidence>
<organism evidence="16">
    <name type="scientific">Proteus anguinus</name>
    <name type="common">Olm</name>
    <dbReference type="NCBI Taxonomy" id="221568"/>
    <lineage>
        <taxon>Eukaryota</taxon>
        <taxon>Metazoa</taxon>
        <taxon>Chordata</taxon>
        <taxon>Craniata</taxon>
        <taxon>Vertebrata</taxon>
        <taxon>Euteleostomi</taxon>
        <taxon>Amphibia</taxon>
        <taxon>Batrachia</taxon>
        <taxon>Caudata</taxon>
        <taxon>Salamandroidea</taxon>
        <taxon>Proteidae</taxon>
        <taxon>Proteus</taxon>
    </lineage>
</organism>
<dbReference type="Pfam" id="PF00499">
    <property type="entry name" value="Oxidored_q3"/>
    <property type="match status" value="1"/>
</dbReference>
<keyword evidence="8 15" id="KW-1278">Translocase</keyword>
<evidence type="ECO:0000256" key="10">
    <source>
        <dbReference type="ARBA" id="ARBA00022989"/>
    </source>
</evidence>
<evidence type="ECO:0000256" key="11">
    <source>
        <dbReference type="ARBA" id="ARBA00023027"/>
    </source>
</evidence>
<dbReference type="GO" id="GO:0031966">
    <property type="term" value="C:mitochondrial membrane"/>
    <property type="evidence" value="ECO:0007669"/>
    <property type="project" value="UniProtKB-SubCell"/>
</dbReference>
<keyword evidence="11 15" id="KW-0520">NAD</keyword>
<evidence type="ECO:0000256" key="1">
    <source>
        <dbReference type="ARBA" id="ARBA00004225"/>
    </source>
</evidence>
<comment type="function">
    <text evidence="15">Core subunit of the mitochondrial membrane respiratory chain NADH dehydrogenase (Complex I) which catalyzes electron transfer from NADH through the respiratory chain, using ubiquinone as an electron acceptor. Essential for the catalytic activity and assembly of complex I.</text>
</comment>
<comment type="similarity">
    <text evidence="2 15">Belongs to the complex I subunit 6 family.</text>
</comment>
<dbReference type="GO" id="GO:0008137">
    <property type="term" value="F:NADH dehydrogenase (ubiquinone) activity"/>
    <property type="evidence" value="ECO:0007669"/>
    <property type="project" value="UniProtKB-UniRule"/>
</dbReference>
<comment type="catalytic activity">
    <reaction evidence="14 15">
        <text>a ubiquinone + NADH + 5 H(+)(in) = a ubiquinol + NAD(+) + 4 H(+)(out)</text>
        <dbReference type="Rhea" id="RHEA:29091"/>
        <dbReference type="Rhea" id="RHEA-COMP:9565"/>
        <dbReference type="Rhea" id="RHEA-COMP:9566"/>
        <dbReference type="ChEBI" id="CHEBI:15378"/>
        <dbReference type="ChEBI" id="CHEBI:16389"/>
        <dbReference type="ChEBI" id="CHEBI:17976"/>
        <dbReference type="ChEBI" id="CHEBI:57540"/>
        <dbReference type="ChEBI" id="CHEBI:57945"/>
        <dbReference type="EC" id="7.1.1.2"/>
    </reaction>
</comment>
<name>C9DHH1_PROAG</name>
<gene>
    <name evidence="16" type="primary">ND6</name>
</gene>
<dbReference type="InterPro" id="IPR042106">
    <property type="entry name" value="Nuo/plastoQ_OxRdtase_6_NuoJ"/>
</dbReference>
<dbReference type="AlphaFoldDB" id="C9DHH1"/>
<evidence type="ECO:0000256" key="14">
    <source>
        <dbReference type="ARBA" id="ARBA00049551"/>
    </source>
</evidence>
<dbReference type="CTD" id="4541"/>
<sequence>MNFVLELSMVGVVVGMIAVAANPSPYFAALGLVLVALCGCWLLVWFNLPFLSLVLLLIYLGAMLVVFAYSAALAAEPYPEAWGSWSVLMYVVFYVGISMMMLYLVGVNINVGGLGGSFVFGSFLTSWGVGVMYTWAGGFLIASGWVLFLVLFAILEITRGVSLGALRAV</sequence>
<keyword evidence="10 15" id="KW-1133">Transmembrane helix</keyword>
<evidence type="ECO:0000256" key="4">
    <source>
        <dbReference type="ARBA" id="ARBA00021095"/>
    </source>
</evidence>
<dbReference type="PANTHER" id="PTHR11435">
    <property type="entry name" value="NADH UBIQUINONE OXIDOREDUCTASE SUBUNIT ND6"/>
    <property type="match status" value="1"/>
</dbReference>
<keyword evidence="15" id="KW-0830">Ubiquinone</keyword>
<dbReference type="RefSeq" id="YP_008999653.1">
    <property type="nucleotide sequence ID" value="NC_023342.1"/>
</dbReference>
<evidence type="ECO:0000256" key="3">
    <source>
        <dbReference type="ARBA" id="ARBA00012944"/>
    </source>
</evidence>